<name>A0A9W7GDI2_9STRA</name>
<proteinExistence type="predicted"/>
<reference evidence="3" key="1">
    <citation type="journal article" date="2023" name="Commun. Biol.">
        <title>Genome analysis of Parmales, the sister group of diatoms, reveals the evolutionary specialization of diatoms from phago-mixotrophs to photoautotrophs.</title>
        <authorList>
            <person name="Ban H."/>
            <person name="Sato S."/>
            <person name="Yoshikawa S."/>
            <person name="Yamada K."/>
            <person name="Nakamura Y."/>
            <person name="Ichinomiya M."/>
            <person name="Sato N."/>
            <person name="Blanc-Mathieu R."/>
            <person name="Endo H."/>
            <person name="Kuwata A."/>
            <person name="Ogata H."/>
        </authorList>
    </citation>
    <scope>NUCLEOTIDE SEQUENCE [LARGE SCALE GENOMIC DNA]</scope>
</reference>
<dbReference type="OrthoDB" id="10298065at2759"/>
<evidence type="ECO:0000313" key="2">
    <source>
        <dbReference type="EMBL" id="GMI42074.1"/>
    </source>
</evidence>
<evidence type="ECO:0000313" key="3">
    <source>
        <dbReference type="Proteomes" id="UP001165065"/>
    </source>
</evidence>
<organism evidence="2 3">
    <name type="scientific">Triparma columacea</name>
    <dbReference type="NCBI Taxonomy" id="722753"/>
    <lineage>
        <taxon>Eukaryota</taxon>
        <taxon>Sar</taxon>
        <taxon>Stramenopiles</taxon>
        <taxon>Ochrophyta</taxon>
        <taxon>Bolidophyceae</taxon>
        <taxon>Parmales</taxon>
        <taxon>Triparmaceae</taxon>
        <taxon>Triparma</taxon>
    </lineage>
</organism>
<sequence length="163" mass="18244">MKLLLALLALPSALAFGEFTTDKPAEEICAEQKDQDACDAYWRSHYCFWDEGESEEDVGGCKQESCEAMEDGHDPNECEGEFCYFDQTSGGCALVPLDDCHTGMGGTPEECMAIGQCSFDMDYETYGGVECYANGCWFYNEQDCPSMDCMWDPNLKFPCTRSY</sequence>
<keyword evidence="3" id="KW-1185">Reference proteome</keyword>
<dbReference type="Proteomes" id="UP001165065">
    <property type="component" value="Unassembled WGS sequence"/>
</dbReference>
<keyword evidence="1" id="KW-0732">Signal</keyword>
<evidence type="ECO:0000256" key="1">
    <source>
        <dbReference type="SAM" id="SignalP"/>
    </source>
</evidence>
<feature type="signal peptide" evidence="1">
    <location>
        <begin position="1"/>
        <end position="15"/>
    </location>
</feature>
<accession>A0A9W7GDI2</accession>
<protein>
    <submittedName>
        <fullName evidence="2">Uncharacterized protein</fullName>
    </submittedName>
</protein>
<gene>
    <name evidence="2" type="ORF">TrCOL_g1756</name>
</gene>
<comment type="caution">
    <text evidence="2">The sequence shown here is derived from an EMBL/GenBank/DDBJ whole genome shotgun (WGS) entry which is preliminary data.</text>
</comment>
<dbReference type="AlphaFoldDB" id="A0A9W7GDI2"/>
<feature type="chain" id="PRO_5040766597" evidence="1">
    <location>
        <begin position="16"/>
        <end position="163"/>
    </location>
</feature>
<dbReference type="EMBL" id="BRYA01000165">
    <property type="protein sequence ID" value="GMI42074.1"/>
    <property type="molecule type" value="Genomic_DNA"/>
</dbReference>